<keyword evidence="3" id="KW-0067">ATP-binding</keyword>
<evidence type="ECO:0000259" key="6">
    <source>
        <dbReference type="PROSITE" id="PS51192"/>
    </source>
</evidence>
<keyword evidence="1" id="KW-0547">Nucleotide-binding</keyword>
<dbReference type="STRING" id="1314782.A0A165NFL6"/>
<dbReference type="GO" id="GO:0000209">
    <property type="term" value="P:protein polyubiquitination"/>
    <property type="evidence" value="ECO:0007669"/>
    <property type="project" value="TreeGrafter"/>
</dbReference>
<dbReference type="InterPro" id="IPR038718">
    <property type="entry name" value="SNF2-like_sf"/>
</dbReference>
<dbReference type="GO" id="GO:0016787">
    <property type="term" value="F:hydrolase activity"/>
    <property type="evidence" value="ECO:0007669"/>
    <property type="project" value="UniProtKB-KW"/>
</dbReference>
<feature type="compositionally biased region" description="Basic residues" evidence="5">
    <location>
        <begin position="449"/>
        <end position="461"/>
    </location>
</feature>
<keyword evidence="8" id="KW-1185">Reference proteome</keyword>
<organism evidence="7 8">
    <name type="scientific">Neolentinus lepideus HHB14362 ss-1</name>
    <dbReference type="NCBI Taxonomy" id="1314782"/>
    <lineage>
        <taxon>Eukaryota</taxon>
        <taxon>Fungi</taxon>
        <taxon>Dikarya</taxon>
        <taxon>Basidiomycota</taxon>
        <taxon>Agaricomycotina</taxon>
        <taxon>Agaricomycetes</taxon>
        <taxon>Gloeophyllales</taxon>
        <taxon>Gloeophyllaceae</taxon>
        <taxon>Neolentinus</taxon>
    </lineage>
</organism>
<dbReference type="PROSITE" id="PS51192">
    <property type="entry name" value="HELICASE_ATP_BIND_1"/>
    <property type="match status" value="1"/>
</dbReference>
<dbReference type="Pfam" id="PF26021">
    <property type="entry name" value="Ferritin_C144_05"/>
    <property type="match status" value="1"/>
</dbReference>
<keyword evidence="4" id="KW-0175">Coiled coil</keyword>
<protein>
    <recommendedName>
        <fullName evidence="6">Helicase ATP-binding domain-containing protein</fullName>
    </recommendedName>
</protein>
<name>A0A165NFL6_9AGAM</name>
<feature type="compositionally biased region" description="Acidic residues" evidence="5">
    <location>
        <begin position="1056"/>
        <end position="1067"/>
    </location>
</feature>
<feature type="region of interest" description="Disordered" evidence="5">
    <location>
        <begin position="1035"/>
        <end position="1067"/>
    </location>
</feature>
<dbReference type="InterPro" id="IPR049730">
    <property type="entry name" value="SNF2/RAD54-like_C"/>
</dbReference>
<dbReference type="SUPFAM" id="SSF57850">
    <property type="entry name" value="RING/U-box"/>
    <property type="match status" value="1"/>
</dbReference>
<dbReference type="InterPro" id="IPR052583">
    <property type="entry name" value="ATP-helicase/E3_Ub-Ligase"/>
</dbReference>
<evidence type="ECO:0000256" key="2">
    <source>
        <dbReference type="ARBA" id="ARBA00022801"/>
    </source>
</evidence>
<feature type="compositionally biased region" description="Basic and acidic residues" evidence="5">
    <location>
        <begin position="438"/>
        <end position="448"/>
    </location>
</feature>
<dbReference type="InParanoid" id="A0A165NFL6"/>
<dbReference type="Gene3D" id="3.40.50.10810">
    <property type="entry name" value="Tandem AAA-ATPase domain"/>
    <property type="match status" value="1"/>
</dbReference>
<keyword evidence="2" id="KW-0378">Hydrolase</keyword>
<evidence type="ECO:0000256" key="1">
    <source>
        <dbReference type="ARBA" id="ARBA00022741"/>
    </source>
</evidence>
<dbReference type="Gene3D" id="3.40.50.300">
    <property type="entry name" value="P-loop containing nucleotide triphosphate hydrolases"/>
    <property type="match status" value="1"/>
</dbReference>
<feature type="coiled-coil region" evidence="4">
    <location>
        <begin position="1175"/>
        <end position="1202"/>
    </location>
</feature>
<evidence type="ECO:0000256" key="4">
    <source>
        <dbReference type="SAM" id="Coils"/>
    </source>
</evidence>
<evidence type="ECO:0000256" key="3">
    <source>
        <dbReference type="ARBA" id="ARBA00022840"/>
    </source>
</evidence>
<dbReference type="FunCoup" id="A0A165NFL6">
    <property type="interactions" value="431"/>
</dbReference>
<dbReference type="InterPro" id="IPR059033">
    <property type="entry name" value="C144_05_dom"/>
</dbReference>
<proteinExistence type="predicted"/>
<dbReference type="GO" id="GO:0006974">
    <property type="term" value="P:DNA damage response"/>
    <property type="evidence" value="ECO:0007669"/>
    <property type="project" value="TreeGrafter"/>
</dbReference>
<dbReference type="CDD" id="cd18793">
    <property type="entry name" value="SF2_C_SNF"/>
    <property type="match status" value="1"/>
</dbReference>
<feature type="domain" description="Helicase ATP-binding" evidence="6">
    <location>
        <begin position="336"/>
        <end position="589"/>
    </location>
</feature>
<sequence>MRISESRHQLPSRSEVPAWRTWSSNWGVVPDSWNAMDVPIYQHTFHLQFTTKRRPASEINQDDVVSDASGAEGPSAEQELLDFLKDEYSDILEPRTIQLGKATFGYERWVCVAIDGTSTWLLAVPEMPDSPKASIYHYGTSRLLDDCFMAFTVLQDTDRVEMDGELRMIVMPPSSWELEQGELPFQIQLRMTISAITPTVFESPSGKGVHRGTQVQELQRIAFSYIFPPLSTLPPYHGTTDIPFFLSVLSPAPVIGSKIVDRASQPETLVSTLLPFQRRTLVWMLSKEGMTINNSGQVVSKPPEGECPLFWQKIKFDESGKPCYFHRLKGTLSDEVPDEDEPLGGILAEEPGLGKTVECIGLILLNPAPPERHPTNMWWNAETQIDVKEIKTTLIITPASLAAQWKDEISRHAPHLKVMSYDGWAKLKVPMTEAEAAEARKNAVEKARQGKRKPKSRKGTKPKTSTSADSMSVDDAEDEILDWVHYVNTFDVVITTYNVLQQDLTVARAPPKRPRRDTATYSNIERHRSPLIMCEWYRVIMDEVQMVGGGKTEEMVSLIPRLSSWAVSGTPARAQVFDLIHVLKFLQVEAAAESSRIWQRLLLPDYVYEFTALFRRYAVRTTKAEVQSELTIPTQTRYLVSIELGRVERTVYDQTLQQALDALGLDSRGVAASEGWQVDTTVLRFWLRKLRGICTHPQVGQLQTTRDKLNKPGALKTMAEVLEGMRDQNWRTLMDNRKVKTQLMSLQAQLRQMEEGKGTRYRDALEILLAANKEATELVEDMKATIASHDAKGMLLKQEAALRRGAKEQGYSSDSEVLDITTAAGKGKEKAAGDASVALQDSEDNDLPHNAAGEEHALRRRALVQRLRDCVLTLHRIKFLLGDVYHILGASYSTSEDDAYAAAEDLRRDLLKTTEEAATRAMAQLVVDDADKGIKIETLLVPSPFVGKGGLRSAELMDEANQILAVRLNRQTELLWIWRARIYALLTQKLSGGDQATGDEYAQSLDSQGEAETYLEAYAALMADRRESLMAERTVLHQDSAKEKKKRKTRTAQEAAVDDESDEEDLELQPEHEVLKKQLTDARNELRRGFRGRAVKSVMIDLNAVAARIPKDDDPEKIMVKDVVKRLRKLINSQSNLIDRLESDLALFRKAFNERILYFRQLQEISDSVAEPTWEDTLSDAIEKAEDDEKELKTQISTGKARQRYLEHVAKNSVEPTSDKDEDDEVCILCRCDFTRGYITQWYGCMKAWLTRKEGKACPVCRVMIDLDQLQRFTIASDSTERSAAPPRIRNGELAPRSRREIEYNYIDPALFEEIEKVESNGSYGSKIQTLVRHLLHIQDTDPGAKSIVFSAWADSLHIVQHALENNGIPCLRIDQSKGKKNAAKMFKDQPELLVLLLHGERENAGLNVTCASRVFMLESVATIARIDRMGQTKPTEVFCYYADDTVEQNILDLAARQGVSLYTKEKCQGTLDPTSIALDTAKDIDAPAKKNPKAQKGDFIFRMDDMLAILFPHMFEDIEYLIPLEQEYRTSERASNAIAGPSRTSS</sequence>
<dbReference type="InterPro" id="IPR027417">
    <property type="entry name" value="P-loop_NTPase"/>
</dbReference>
<dbReference type="SUPFAM" id="SSF52540">
    <property type="entry name" value="P-loop containing nucleoside triphosphate hydrolases"/>
    <property type="match status" value="2"/>
</dbReference>
<feature type="region of interest" description="Disordered" evidence="5">
    <location>
        <begin position="438"/>
        <end position="472"/>
    </location>
</feature>
<dbReference type="EMBL" id="KV425638">
    <property type="protein sequence ID" value="KZT19573.1"/>
    <property type="molecule type" value="Genomic_DNA"/>
</dbReference>
<evidence type="ECO:0000313" key="7">
    <source>
        <dbReference type="EMBL" id="KZT19573.1"/>
    </source>
</evidence>
<evidence type="ECO:0000256" key="5">
    <source>
        <dbReference type="SAM" id="MobiDB-lite"/>
    </source>
</evidence>
<reference evidence="7 8" key="1">
    <citation type="journal article" date="2016" name="Mol. Biol. Evol.">
        <title>Comparative Genomics of Early-Diverging Mushroom-Forming Fungi Provides Insights into the Origins of Lignocellulose Decay Capabilities.</title>
        <authorList>
            <person name="Nagy L.G."/>
            <person name="Riley R."/>
            <person name="Tritt A."/>
            <person name="Adam C."/>
            <person name="Daum C."/>
            <person name="Floudas D."/>
            <person name="Sun H."/>
            <person name="Yadav J.S."/>
            <person name="Pangilinan J."/>
            <person name="Larsson K.H."/>
            <person name="Matsuura K."/>
            <person name="Barry K."/>
            <person name="Labutti K."/>
            <person name="Kuo R."/>
            <person name="Ohm R.A."/>
            <person name="Bhattacharya S.S."/>
            <person name="Shirouzu T."/>
            <person name="Yoshinaga Y."/>
            <person name="Martin F.M."/>
            <person name="Grigoriev I.V."/>
            <person name="Hibbett D.S."/>
        </authorList>
    </citation>
    <scope>NUCLEOTIDE SEQUENCE [LARGE SCALE GENOMIC DNA]</scope>
    <source>
        <strain evidence="7 8">HHB14362 ss-1</strain>
    </source>
</reference>
<dbReference type="SMART" id="SM00487">
    <property type="entry name" value="DEXDc"/>
    <property type="match status" value="1"/>
</dbReference>
<dbReference type="OrthoDB" id="5330228at2759"/>
<gene>
    <name evidence="7" type="ORF">NEOLEDRAFT_1159005</name>
</gene>
<dbReference type="GO" id="GO:0005524">
    <property type="term" value="F:ATP binding"/>
    <property type="evidence" value="ECO:0007669"/>
    <property type="project" value="InterPro"/>
</dbReference>
<dbReference type="GO" id="GO:0005634">
    <property type="term" value="C:nucleus"/>
    <property type="evidence" value="ECO:0007669"/>
    <property type="project" value="TreeGrafter"/>
</dbReference>
<evidence type="ECO:0000313" key="8">
    <source>
        <dbReference type="Proteomes" id="UP000076761"/>
    </source>
</evidence>
<accession>A0A165NFL6</accession>
<dbReference type="InterPro" id="IPR000330">
    <property type="entry name" value="SNF2_N"/>
</dbReference>
<dbReference type="GO" id="GO:0061630">
    <property type="term" value="F:ubiquitin protein ligase activity"/>
    <property type="evidence" value="ECO:0007669"/>
    <property type="project" value="TreeGrafter"/>
</dbReference>
<feature type="coiled-coil region" evidence="4">
    <location>
        <begin position="736"/>
        <end position="792"/>
    </location>
</feature>
<dbReference type="PANTHER" id="PTHR45865">
    <property type="entry name" value="E3 UBIQUITIN-PROTEIN LIGASE SHPRH FAMILY MEMBER"/>
    <property type="match status" value="1"/>
</dbReference>
<dbReference type="InterPro" id="IPR014001">
    <property type="entry name" value="Helicase_ATP-bd"/>
</dbReference>
<dbReference type="PANTHER" id="PTHR45865:SF1">
    <property type="entry name" value="E3 UBIQUITIN-PROTEIN LIGASE SHPRH"/>
    <property type="match status" value="1"/>
</dbReference>
<dbReference type="Pfam" id="PF00176">
    <property type="entry name" value="SNF2-rel_dom"/>
    <property type="match status" value="1"/>
</dbReference>
<dbReference type="Proteomes" id="UP000076761">
    <property type="component" value="Unassembled WGS sequence"/>
</dbReference>